<name>A0A8K0KMI5_LADFU</name>
<reference evidence="2" key="1">
    <citation type="submission" date="2013-04" db="EMBL/GenBank/DDBJ databases">
        <authorList>
            <person name="Qu J."/>
            <person name="Murali S.C."/>
            <person name="Bandaranaike D."/>
            <person name="Bellair M."/>
            <person name="Blankenburg K."/>
            <person name="Chao H."/>
            <person name="Dinh H."/>
            <person name="Doddapaneni H."/>
            <person name="Downs B."/>
            <person name="Dugan-Rocha S."/>
            <person name="Elkadiri S."/>
            <person name="Gnanaolivu R.D."/>
            <person name="Hernandez B."/>
            <person name="Javaid M."/>
            <person name="Jayaseelan J.C."/>
            <person name="Lee S."/>
            <person name="Li M."/>
            <person name="Ming W."/>
            <person name="Munidasa M."/>
            <person name="Muniz J."/>
            <person name="Nguyen L."/>
            <person name="Ongeri F."/>
            <person name="Osuji N."/>
            <person name="Pu L.-L."/>
            <person name="Puazo M."/>
            <person name="Qu C."/>
            <person name="Quiroz J."/>
            <person name="Raj R."/>
            <person name="Weissenberger G."/>
            <person name="Xin Y."/>
            <person name="Zou X."/>
            <person name="Han Y."/>
            <person name="Richards S."/>
            <person name="Worley K."/>
            <person name="Muzny D."/>
            <person name="Gibbs R."/>
        </authorList>
    </citation>
    <scope>NUCLEOTIDE SEQUENCE</scope>
    <source>
        <strain evidence="2">Sampled in the wild</strain>
    </source>
</reference>
<keyword evidence="1" id="KW-0472">Membrane</keyword>
<protein>
    <submittedName>
        <fullName evidence="2">Uncharacterized protein</fullName>
    </submittedName>
</protein>
<dbReference type="EMBL" id="KZ309157">
    <property type="protein sequence ID" value="KAG8237357.1"/>
    <property type="molecule type" value="Genomic_DNA"/>
</dbReference>
<keyword evidence="1" id="KW-0812">Transmembrane</keyword>
<evidence type="ECO:0000256" key="1">
    <source>
        <dbReference type="SAM" id="Phobius"/>
    </source>
</evidence>
<gene>
    <name evidence="2" type="ORF">J437_LFUL016558</name>
</gene>
<keyword evidence="3" id="KW-1185">Reference proteome</keyword>
<sequence length="82" mass="9989">MIWKVIGFQGIIKHVNGELISKCQRMLFKGQNRPLRRYQMYFHKELVERLLKFSSISLYHIVLSRIFANIIILYSINIYYFF</sequence>
<dbReference type="Proteomes" id="UP000792457">
    <property type="component" value="Unassembled WGS sequence"/>
</dbReference>
<evidence type="ECO:0000313" key="3">
    <source>
        <dbReference type="Proteomes" id="UP000792457"/>
    </source>
</evidence>
<comment type="caution">
    <text evidence="2">The sequence shown here is derived from an EMBL/GenBank/DDBJ whole genome shotgun (WGS) entry which is preliminary data.</text>
</comment>
<feature type="transmembrane region" description="Helical" evidence="1">
    <location>
        <begin position="58"/>
        <end position="81"/>
    </location>
</feature>
<accession>A0A8K0KMI5</accession>
<reference evidence="2" key="2">
    <citation type="submission" date="2017-10" db="EMBL/GenBank/DDBJ databases">
        <title>Ladona fulva Genome sequencing and assembly.</title>
        <authorList>
            <person name="Murali S."/>
            <person name="Richards S."/>
            <person name="Bandaranaike D."/>
            <person name="Bellair M."/>
            <person name="Blankenburg K."/>
            <person name="Chao H."/>
            <person name="Dinh H."/>
            <person name="Doddapaneni H."/>
            <person name="Dugan-Rocha S."/>
            <person name="Elkadiri S."/>
            <person name="Gnanaolivu R."/>
            <person name="Hernandez B."/>
            <person name="Skinner E."/>
            <person name="Javaid M."/>
            <person name="Lee S."/>
            <person name="Li M."/>
            <person name="Ming W."/>
            <person name="Munidasa M."/>
            <person name="Muniz J."/>
            <person name="Nguyen L."/>
            <person name="Hughes D."/>
            <person name="Osuji N."/>
            <person name="Pu L.-L."/>
            <person name="Puazo M."/>
            <person name="Qu C."/>
            <person name="Quiroz J."/>
            <person name="Raj R."/>
            <person name="Weissenberger G."/>
            <person name="Xin Y."/>
            <person name="Zou X."/>
            <person name="Han Y."/>
            <person name="Worley K."/>
            <person name="Muzny D."/>
            <person name="Gibbs R."/>
        </authorList>
    </citation>
    <scope>NUCLEOTIDE SEQUENCE</scope>
    <source>
        <strain evidence="2">Sampled in the wild</strain>
    </source>
</reference>
<keyword evidence="1" id="KW-1133">Transmembrane helix</keyword>
<organism evidence="2 3">
    <name type="scientific">Ladona fulva</name>
    <name type="common">Scarce chaser dragonfly</name>
    <name type="synonym">Libellula fulva</name>
    <dbReference type="NCBI Taxonomy" id="123851"/>
    <lineage>
        <taxon>Eukaryota</taxon>
        <taxon>Metazoa</taxon>
        <taxon>Ecdysozoa</taxon>
        <taxon>Arthropoda</taxon>
        <taxon>Hexapoda</taxon>
        <taxon>Insecta</taxon>
        <taxon>Pterygota</taxon>
        <taxon>Palaeoptera</taxon>
        <taxon>Odonata</taxon>
        <taxon>Epiprocta</taxon>
        <taxon>Anisoptera</taxon>
        <taxon>Libelluloidea</taxon>
        <taxon>Libellulidae</taxon>
        <taxon>Ladona</taxon>
    </lineage>
</organism>
<dbReference type="AlphaFoldDB" id="A0A8K0KMI5"/>
<proteinExistence type="predicted"/>
<evidence type="ECO:0000313" key="2">
    <source>
        <dbReference type="EMBL" id="KAG8237357.1"/>
    </source>
</evidence>